<name>A0A0N0U3Y0_9HYME</name>
<accession>A0A0N0U3Y0</accession>
<reference evidence="1 2" key="1">
    <citation type="submission" date="2015-07" db="EMBL/GenBank/DDBJ databases">
        <title>The genome of Melipona quadrifasciata.</title>
        <authorList>
            <person name="Pan H."/>
            <person name="Kapheim K."/>
        </authorList>
    </citation>
    <scope>NUCLEOTIDE SEQUENCE [LARGE SCALE GENOMIC DNA]</scope>
    <source>
        <strain evidence="1">0111107301</strain>
        <tissue evidence="1">Whole body</tissue>
    </source>
</reference>
<organism evidence="1 2">
    <name type="scientific">Melipona quadrifasciata</name>
    <dbReference type="NCBI Taxonomy" id="166423"/>
    <lineage>
        <taxon>Eukaryota</taxon>
        <taxon>Metazoa</taxon>
        <taxon>Ecdysozoa</taxon>
        <taxon>Arthropoda</taxon>
        <taxon>Hexapoda</taxon>
        <taxon>Insecta</taxon>
        <taxon>Pterygota</taxon>
        <taxon>Neoptera</taxon>
        <taxon>Endopterygota</taxon>
        <taxon>Hymenoptera</taxon>
        <taxon>Apocrita</taxon>
        <taxon>Aculeata</taxon>
        <taxon>Apoidea</taxon>
        <taxon>Anthophila</taxon>
        <taxon>Apidae</taxon>
        <taxon>Melipona</taxon>
    </lineage>
</organism>
<dbReference type="AlphaFoldDB" id="A0A0N0U3Y0"/>
<dbReference type="Proteomes" id="UP000053105">
    <property type="component" value="Unassembled WGS sequence"/>
</dbReference>
<evidence type="ECO:0000313" key="1">
    <source>
        <dbReference type="EMBL" id="KOX70232.1"/>
    </source>
</evidence>
<evidence type="ECO:0000313" key="2">
    <source>
        <dbReference type="Proteomes" id="UP000053105"/>
    </source>
</evidence>
<proteinExistence type="predicted"/>
<protein>
    <submittedName>
        <fullName evidence="1">Uncharacterized protein</fullName>
    </submittedName>
</protein>
<sequence>MGHKERMPVAVLGASRARVSHVFGKVGAMLQSTVEGLVCLEESSARWPGFSGDTGLLRETFVQHDVKQYDQFSLLRRDLRRIAIV</sequence>
<keyword evidence="2" id="KW-1185">Reference proteome</keyword>
<dbReference type="EMBL" id="KQ435872">
    <property type="protein sequence ID" value="KOX70232.1"/>
    <property type="molecule type" value="Genomic_DNA"/>
</dbReference>
<gene>
    <name evidence="1" type="ORF">WN51_05668</name>
</gene>